<comment type="caution">
    <text evidence="1">The sequence shown here is derived from an EMBL/GenBank/DDBJ whole genome shotgun (WGS) entry which is preliminary data.</text>
</comment>
<sequence length="278" mass="31518">MESECTGNKEALVGAADKPQPMGPGFPGQALFVHQSLASHEILTYEHAFIHVVVFELCKGKPWHILALYLPSGTSRRGDHKAILAHLRCHIVATMKDEDPLLTLIRDFNIYEQEIETLLTTTSWRSLPLSHLRDPTNNLTCMNNHQTDHSLDHFVVSKAVIHLSKEVSIIQDVSASYHCPVLLQLQQHVYLTSPPSIKWNTKILQGHGDDLELPDRWNILQVDEINSQDYLDISDNKYIEILNNVGDSLGIRGESKESFPRYFRKATLNAIKKERGLK</sequence>
<dbReference type="Gene3D" id="3.60.10.10">
    <property type="entry name" value="Endonuclease/exonuclease/phosphatase"/>
    <property type="match status" value="1"/>
</dbReference>
<evidence type="ECO:0000313" key="1">
    <source>
        <dbReference type="EMBL" id="MBW0464659.1"/>
    </source>
</evidence>
<reference evidence="1" key="1">
    <citation type="submission" date="2021-03" db="EMBL/GenBank/DDBJ databases">
        <title>Draft genome sequence of rust myrtle Austropuccinia psidii MF-1, a brazilian biotype.</title>
        <authorList>
            <person name="Quecine M.C."/>
            <person name="Pachon D.M.R."/>
            <person name="Bonatelli M.L."/>
            <person name="Correr F.H."/>
            <person name="Franceschini L.M."/>
            <person name="Leite T.F."/>
            <person name="Margarido G.R.A."/>
            <person name="Almeida C.A."/>
            <person name="Ferrarezi J.A."/>
            <person name="Labate C.A."/>
        </authorList>
    </citation>
    <scope>NUCLEOTIDE SEQUENCE</scope>
    <source>
        <strain evidence="1">MF-1</strain>
    </source>
</reference>
<keyword evidence="2" id="KW-1185">Reference proteome</keyword>
<proteinExistence type="predicted"/>
<organism evidence="1 2">
    <name type="scientific">Austropuccinia psidii MF-1</name>
    <dbReference type="NCBI Taxonomy" id="1389203"/>
    <lineage>
        <taxon>Eukaryota</taxon>
        <taxon>Fungi</taxon>
        <taxon>Dikarya</taxon>
        <taxon>Basidiomycota</taxon>
        <taxon>Pucciniomycotina</taxon>
        <taxon>Pucciniomycetes</taxon>
        <taxon>Pucciniales</taxon>
        <taxon>Sphaerophragmiaceae</taxon>
        <taxon>Austropuccinia</taxon>
    </lineage>
</organism>
<accession>A0A9Q3BG37</accession>
<evidence type="ECO:0000313" key="2">
    <source>
        <dbReference type="Proteomes" id="UP000765509"/>
    </source>
</evidence>
<dbReference type="SUPFAM" id="SSF56219">
    <property type="entry name" value="DNase I-like"/>
    <property type="match status" value="1"/>
</dbReference>
<dbReference type="Proteomes" id="UP000765509">
    <property type="component" value="Unassembled WGS sequence"/>
</dbReference>
<gene>
    <name evidence="1" type="ORF">O181_004374</name>
</gene>
<protein>
    <submittedName>
        <fullName evidence="1">Uncharacterized protein</fullName>
    </submittedName>
</protein>
<name>A0A9Q3BG37_9BASI</name>
<dbReference type="EMBL" id="AVOT02000842">
    <property type="protein sequence ID" value="MBW0464659.1"/>
    <property type="molecule type" value="Genomic_DNA"/>
</dbReference>
<dbReference type="AlphaFoldDB" id="A0A9Q3BG37"/>
<dbReference type="InterPro" id="IPR036691">
    <property type="entry name" value="Endo/exonu/phosph_ase_sf"/>
</dbReference>